<dbReference type="OrthoDB" id="6620955at2759"/>
<gene>
    <name evidence="2" type="ORF">FWK35_00034818</name>
</gene>
<protein>
    <submittedName>
        <fullName evidence="2">PiggyBac transposable element-derived protein 3-like</fullName>
    </submittedName>
</protein>
<dbReference type="PANTHER" id="PTHR47272:SF2">
    <property type="entry name" value="PIGGYBAC TRANSPOSABLE ELEMENT-DERIVED PROTEIN 3-LIKE"/>
    <property type="match status" value="1"/>
</dbReference>
<evidence type="ECO:0000313" key="2">
    <source>
        <dbReference type="EMBL" id="KAF0704939.1"/>
    </source>
</evidence>
<dbReference type="EMBL" id="VUJU01013414">
    <property type="protein sequence ID" value="KAF0704939.1"/>
    <property type="molecule type" value="Genomic_DNA"/>
</dbReference>
<comment type="caution">
    <text evidence="2">The sequence shown here is derived from an EMBL/GenBank/DDBJ whole genome shotgun (WGS) entry which is preliminary data.</text>
</comment>
<dbReference type="AlphaFoldDB" id="A0A6G0VPM3"/>
<feature type="non-terminal residue" evidence="2">
    <location>
        <position position="474"/>
    </location>
</feature>
<dbReference type="PANTHER" id="PTHR47272">
    <property type="entry name" value="DDE_TNP_1_7 DOMAIN-CONTAINING PROTEIN"/>
    <property type="match status" value="1"/>
</dbReference>
<organism evidence="2 3">
    <name type="scientific">Aphis craccivora</name>
    <name type="common">Cowpea aphid</name>
    <dbReference type="NCBI Taxonomy" id="307492"/>
    <lineage>
        <taxon>Eukaryota</taxon>
        <taxon>Metazoa</taxon>
        <taxon>Ecdysozoa</taxon>
        <taxon>Arthropoda</taxon>
        <taxon>Hexapoda</taxon>
        <taxon>Insecta</taxon>
        <taxon>Pterygota</taxon>
        <taxon>Neoptera</taxon>
        <taxon>Paraneoptera</taxon>
        <taxon>Hemiptera</taxon>
        <taxon>Sternorrhyncha</taxon>
        <taxon>Aphidomorpha</taxon>
        <taxon>Aphidoidea</taxon>
        <taxon>Aphididae</taxon>
        <taxon>Aphidini</taxon>
        <taxon>Aphis</taxon>
        <taxon>Aphis</taxon>
    </lineage>
</organism>
<feature type="domain" description="PiggyBac transposable element-derived protein" evidence="1">
    <location>
        <begin position="149"/>
        <end position="453"/>
    </location>
</feature>
<reference evidence="2 3" key="1">
    <citation type="submission" date="2019-08" db="EMBL/GenBank/DDBJ databases">
        <title>Whole genome of Aphis craccivora.</title>
        <authorList>
            <person name="Voronova N.V."/>
            <person name="Shulinski R.S."/>
            <person name="Bandarenka Y.V."/>
            <person name="Zhorov D.G."/>
            <person name="Warner D."/>
        </authorList>
    </citation>
    <scope>NUCLEOTIDE SEQUENCE [LARGE SCALE GENOMIC DNA]</scope>
    <source>
        <strain evidence="2">180601</strain>
        <tissue evidence="2">Whole Body</tissue>
    </source>
</reference>
<dbReference type="Proteomes" id="UP000478052">
    <property type="component" value="Unassembled WGS sequence"/>
</dbReference>
<sequence length="474" mass="55080">MASNSILADEHILQLLGDGTNSELSDLSDEDDEYFQSTEFDCLLNNFDDEDFNLLLDEDVNDKETEIVPVSTEPRCQTQNQALKSITVDKITEIEETNNTVTNETIETNTSSLEYIEKCNIRWKRQPFVPPNIVLNKPIVHMYPNSIPTPLDYFLKYFPESEYENMANYTNTYAEQIGRLNWKPTNSKEIKIFVGIHLYMGVLNFPRIRMYWEQKSRINTIADNMTRNRFFELRFCYHVIDNNTIPTNNIDRFIKVRPLYDLLKKRCNELPVEKNICVDEQMVPFKGKLSVKQYMRGKPNPWGIKLYLLCGENGLVYNFLIYQGSTTEVKQDIQKKYGLGSAVVLHLTDMLGKNQHFLYMDNFFTSFNLLHALQHKKIFAAGTIRVNRFVNPPFLNDKVLSKMGRGTTFELSSDIPNSNIGLVKWYDNKPVSLGSNFITSGTPDEVSRYCKKEKRYISINFITNQWEVSTNMTN</sequence>
<keyword evidence="3" id="KW-1185">Reference proteome</keyword>
<dbReference type="InterPro" id="IPR029526">
    <property type="entry name" value="PGBD"/>
</dbReference>
<evidence type="ECO:0000259" key="1">
    <source>
        <dbReference type="Pfam" id="PF13843"/>
    </source>
</evidence>
<name>A0A6G0VPM3_APHCR</name>
<accession>A0A6G0VPM3</accession>
<dbReference type="Pfam" id="PF13843">
    <property type="entry name" value="DDE_Tnp_1_7"/>
    <property type="match status" value="1"/>
</dbReference>
<proteinExistence type="predicted"/>
<evidence type="ECO:0000313" key="3">
    <source>
        <dbReference type="Proteomes" id="UP000478052"/>
    </source>
</evidence>